<protein>
    <submittedName>
        <fullName evidence="1">Uncharacterized protein</fullName>
    </submittedName>
</protein>
<keyword evidence="2" id="KW-1185">Reference proteome</keyword>
<accession>A0A2N3HJY2</accession>
<dbReference type="AlphaFoldDB" id="A0A2N3HJY2"/>
<organism evidence="1 2">
    <name type="scientific">Confluentibacter flavum</name>
    <dbReference type="NCBI Taxonomy" id="1909700"/>
    <lineage>
        <taxon>Bacteria</taxon>
        <taxon>Pseudomonadati</taxon>
        <taxon>Bacteroidota</taxon>
        <taxon>Flavobacteriia</taxon>
        <taxon>Flavobacteriales</taxon>
        <taxon>Flavobacteriaceae</taxon>
        <taxon>Confluentibacter</taxon>
    </lineage>
</organism>
<sequence length="216" mass="24518">MKPKMNSKFNLIVLALVVTLFNCKKETIVSISDYKYADKGLVLNCDGMDSKLINEALFAFEDDISSFYGKTSPNPNLQLAYAQFMRDALSDKANFSQIATPHTVEVFNVLKTKNDLWNMNNSASNLDYNSPFFNCIANNIQDKNLNTTLHALIKTNSMSPKLFGAPLSSRYVTVLNDKYLAAYFAFDLFYAKLFKVDLTQVKEREPQKVDFNLLPK</sequence>
<evidence type="ECO:0000313" key="1">
    <source>
        <dbReference type="EMBL" id="PKQ45204.1"/>
    </source>
</evidence>
<dbReference type="EMBL" id="PJEO01000031">
    <property type="protein sequence ID" value="PKQ45204.1"/>
    <property type="molecule type" value="Genomic_DNA"/>
</dbReference>
<comment type="caution">
    <text evidence="1">The sequence shown here is derived from an EMBL/GenBank/DDBJ whole genome shotgun (WGS) entry which is preliminary data.</text>
</comment>
<proteinExistence type="predicted"/>
<dbReference type="Proteomes" id="UP000233435">
    <property type="component" value="Unassembled WGS sequence"/>
</dbReference>
<evidence type="ECO:0000313" key="2">
    <source>
        <dbReference type="Proteomes" id="UP000233435"/>
    </source>
</evidence>
<reference evidence="1 2" key="1">
    <citation type="submission" date="2017-12" db="EMBL/GenBank/DDBJ databases">
        <title>Confluentibacter flavum sp. nov., isolated from the saline lake.</title>
        <authorList>
            <person name="Yu L."/>
        </authorList>
    </citation>
    <scope>NUCLEOTIDE SEQUENCE [LARGE SCALE GENOMIC DNA]</scope>
    <source>
        <strain evidence="1 2">3B</strain>
    </source>
</reference>
<gene>
    <name evidence="1" type="ORF">CSW08_09315</name>
</gene>
<name>A0A2N3HJY2_9FLAO</name>